<sequence>MNGYAPPAVDDADFRDAMASFPCAVTVVTAYDGTRAHGTTVSAVASLSRNPPLVMVALAEDSELLGIIRKAGRFGINVLADGQEDWARAFAAKGRDKADGIPLSSQGGVPRLPGVPAWMACRVVALTPGGDHVIVQGAVEQAVSDPQPPLVYHQRTFATCTESALHPAGSVR</sequence>
<gene>
    <name evidence="4" type="ORF">Sxan_13570</name>
</gene>
<comment type="caution">
    <text evidence="4">The sequence shown here is derived from an EMBL/GenBank/DDBJ whole genome shotgun (WGS) entry which is preliminary data.</text>
</comment>
<dbReference type="PANTHER" id="PTHR30466:SF11">
    <property type="entry name" value="FLAVIN-DEPENDENT MONOOXYGENASE, REDUCTASE SUBUNIT HSAB"/>
    <property type="match status" value="1"/>
</dbReference>
<keyword evidence="2" id="KW-0560">Oxidoreductase</keyword>
<feature type="domain" description="Flavin reductase like" evidence="3">
    <location>
        <begin position="18"/>
        <end position="159"/>
    </location>
</feature>
<evidence type="ECO:0000259" key="3">
    <source>
        <dbReference type="SMART" id="SM00903"/>
    </source>
</evidence>
<comment type="similarity">
    <text evidence="1">Belongs to the non-flavoprotein flavin reductase family.</text>
</comment>
<evidence type="ECO:0000256" key="2">
    <source>
        <dbReference type="ARBA" id="ARBA00023002"/>
    </source>
</evidence>
<dbReference type="GO" id="GO:0042602">
    <property type="term" value="F:riboflavin reductase (NADPH) activity"/>
    <property type="evidence" value="ECO:0007669"/>
    <property type="project" value="TreeGrafter"/>
</dbReference>
<evidence type="ECO:0000313" key="4">
    <source>
        <dbReference type="EMBL" id="GHI83993.1"/>
    </source>
</evidence>
<proteinExistence type="inferred from homology"/>
<dbReference type="Proteomes" id="UP000600026">
    <property type="component" value="Unassembled WGS sequence"/>
</dbReference>
<dbReference type="PANTHER" id="PTHR30466">
    <property type="entry name" value="FLAVIN REDUCTASE"/>
    <property type="match status" value="1"/>
</dbReference>
<dbReference type="GO" id="GO:0010181">
    <property type="term" value="F:FMN binding"/>
    <property type="evidence" value="ECO:0007669"/>
    <property type="project" value="InterPro"/>
</dbReference>
<dbReference type="OrthoDB" id="9792858at2"/>
<reference evidence="4" key="1">
    <citation type="submission" date="2020-09" db="EMBL/GenBank/DDBJ databases">
        <title>Whole genome shotgun sequence of Streptomyces xanthophaeus NBRC 12829.</title>
        <authorList>
            <person name="Komaki H."/>
            <person name="Tamura T."/>
        </authorList>
    </citation>
    <scope>NUCLEOTIDE SEQUENCE</scope>
    <source>
        <strain evidence="4">NBRC 12829</strain>
    </source>
</reference>
<keyword evidence="5" id="KW-1185">Reference proteome</keyword>
<dbReference type="SUPFAM" id="SSF50475">
    <property type="entry name" value="FMN-binding split barrel"/>
    <property type="match status" value="1"/>
</dbReference>
<dbReference type="RefSeq" id="WP_031141934.1">
    <property type="nucleotide sequence ID" value="NZ_BNEE01000004.1"/>
</dbReference>
<dbReference type="InterPro" id="IPR012349">
    <property type="entry name" value="Split_barrel_FMN-bd"/>
</dbReference>
<protein>
    <submittedName>
        <fullName evidence="4">Flavin reductase</fullName>
    </submittedName>
</protein>
<evidence type="ECO:0000256" key="1">
    <source>
        <dbReference type="ARBA" id="ARBA00008898"/>
    </source>
</evidence>
<accession>A0A919GZI9</accession>
<dbReference type="Pfam" id="PF01613">
    <property type="entry name" value="Flavin_Reduct"/>
    <property type="match status" value="1"/>
</dbReference>
<dbReference type="EMBL" id="BNEE01000004">
    <property type="protein sequence ID" value="GHI83993.1"/>
    <property type="molecule type" value="Genomic_DNA"/>
</dbReference>
<dbReference type="InterPro" id="IPR002563">
    <property type="entry name" value="Flavin_Rdtase-like_dom"/>
</dbReference>
<dbReference type="SMART" id="SM00903">
    <property type="entry name" value="Flavin_Reduct"/>
    <property type="match status" value="1"/>
</dbReference>
<evidence type="ECO:0000313" key="5">
    <source>
        <dbReference type="Proteomes" id="UP000600026"/>
    </source>
</evidence>
<dbReference type="InterPro" id="IPR050268">
    <property type="entry name" value="NADH-dep_flavin_reductase"/>
</dbReference>
<dbReference type="GeneID" id="96802078"/>
<organism evidence="4 5">
    <name type="scientific">Streptomyces xanthophaeus</name>
    <dbReference type="NCBI Taxonomy" id="67385"/>
    <lineage>
        <taxon>Bacteria</taxon>
        <taxon>Bacillati</taxon>
        <taxon>Actinomycetota</taxon>
        <taxon>Actinomycetes</taxon>
        <taxon>Kitasatosporales</taxon>
        <taxon>Streptomycetaceae</taxon>
        <taxon>Streptomyces</taxon>
    </lineage>
</organism>
<name>A0A919GZI9_9ACTN</name>
<dbReference type="AlphaFoldDB" id="A0A919GZI9"/>
<dbReference type="Gene3D" id="2.30.110.10">
    <property type="entry name" value="Electron Transport, Fmn-binding Protein, Chain A"/>
    <property type="match status" value="1"/>
</dbReference>